<accession>A0A0B7HA74</accession>
<reference evidence="3 4" key="1">
    <citation type="submission" date="2015-01" db="EMBL/GenBank/DDBJ databases">
        <authorList>
            <person name="MANFREDI Pablo"/>
        </authorList>
    </citation>
    <scope>NUCLEOTIDE SEQUENCE [LARGE SCALE GENOMIC DNA]</scope>
    <source>
        <strain evidence="2 4">Ccy74</strain>
        <strain evidence="1 3">Ccyn2B</strain>
    </source>
</reference>
<dbReference type="OrthoDB" id="1191002at2"/>
<dbReference type="EMBL" id="CDOG01000013">
    <property type="protein sequence ID" value="CEN36851.1"/>
    <property type="molecule type" value="Genomic_DNA"/>
</dbReference>
<dbReference type="STRING" id="28189.CCYN74_200037"/>
<dbReference type="PROSITE" id="PS51257">
    <property type="entry name" value="PROKAR_LIPOPROTEIN"/>
    <property type="match status" value="1"/>
</dbReference>
<dbReference type="Proteomes" id="UP000038055">
    <property type="component" value="Unassembled WGS sequence"/>
</dbReference>
<evidence type="ECO:0000313" key="2">
    <source>
        <dbReference type="EMBL" id="CEN36851.1"/>
    </source>
</evidence>
<proteinExistence type="predicted"/>
<dbReference type="RefSeq" id="WP_018278596.1">
    <property type="nucleotide sequence ID" value="NZ_BQMH01000001.1"/>
</dbReference>
<name>A0A0B7HA74_9FLAO</name>
<dbReference type="AlphaFoldDB" id="A0A0B7HA74"/>
<evidence type="ECO:0000313" key="1">
    <source>
        <dbReference type="EMBL" id="CEN36561.1"/>
    </source>
</evidence>
<protein>
    <recommendedName>
        <fullName evidence="5">Lipoprotein</fullName>
    </recommendedName>
</protein>
<dbReference type="eggNOG" id="ENOG50321V6">
    <property type="taxonomic scope" value="Bacteria"/>
</dbReference>
<evidence type="ECO:0000313" key="4">
    <source>
        <dbReference type="Proteomes" id="UP000038083"/>
    </source>
</evidence>
<dbReference type="Proteomes" id="UP000038083">
    <property type="component" value="Unassembled WGS sequence"/>
</dbReference>
<keyword evidence="3" id="KW-1185">Reference proteome</keyword>
<dbReference type="EMBL" id="CDOD01000026">
    <property type="protein sequence ID" value="CEN36561.1"/>
    <property type="molecule type" value="Genomic_DNA"/>
</dbReference>
<gene>
    <name evidence="1" type="ORF">CCYN2B_320046</name>
    <name evidence="2" type="ORF">CCYN74_200037</name>
</gene>
<sequence>MKYYFWFLCLPFVFISCNGNNSNLTDQEKEKIKQAKLDSIVEVKLNEINKDEVDTFPIFKGLCSDTLPKEEQKKCFENSFVKLLTEKLQKEKLEALETINEKILVNIKVDNSGNVALVGLEATDEIIKTLATTNQSFEEILATQLSNISKENPVIPATKQGLEVSTQFTIPIVINVK</sequence>
<evidence type="ECO:0000313" key="3">
    <source>
        <dbReference type="Proteomes" id="UP000038055"/>
    </source>
</evidence>
<organism evidence="1 3">
    <name type="scientific">Capnocytophaga cynodegmi</name>
    <dbReference type="NCBI Taxonomy" id="28189"/>
    <lineage>
        <taxon>Bacteria</taxon>
        <taxon>Pseudomonadati</taxon>
        <taxon>Bacteroidota</taxon>
        <taxon>Flavobacteriia</taxon>
        <taxon>Flavobacteriales</taxon>
        <taxon>Flavobacteriaceae</taxon>
        <taxon>Capnocytophaga</taxon>
    </lineage>
</organism>
<evidence type="ECO:0008006" key="5">
    <source>
        <dbReference type="Google" id="ProtNLM"/>
    </source>
</evidence>